<reference evidence="1 2" key="1">
    <citation type="journal article" date="2009" name="Stand. Genomic Sci.">
        <title>Complete genome sequence of Pirellula staleyi type strain (ATCC 27377).</title>
        <authorList>
            <person name="Clum A."/>
            <person name="Tindall B.J."/>
            <person name="Sikorski J."/>
            <person name="Ivanova N."/>
            <person name="Mavrommatis K."/>
            <person name="Lucas S."/>
            <person name="Glavina del Rio T."/>
            <person name="Nolan M."/>
            <person name="Chen F."/>
            <person name="Tice H."/>
            <person name="Pitluck S."/>
            <person name="Cheng J.F."/>
            <person name="Chertkov O."/>
            <person name="Brettin T."/>
            <person name="Han C."/>
            <person name="Detter J.C."/>
            <person name="Kuske C."/>
            <person name="Bruce D."/>
            <person name="Goodwin L."/>
            <person name="Ovchinikova G."/>
            <person name="Pati A."/>
            <person name="Mikhailova N."/>
            <person name="Chen A."/>
            <person name="Palaniappan K."/>
            <person name="Land M."/>
            <person name="Hauser L."/>
            <person name="Chang Y.J."/>
            <person name="Jeffries C.D."/>
            <person name="Chain P."/>
            <person name="Rohde M."/>
            <person name="Goker M."/>
            <person name="Bristow J."/>
            <person name="Eisen J.A."/>
            <person name="Markowitz V."/>
            <person name="Hugenholtz P."/>
            <person name="Kyrpides N.C."/>
            <person name="Klenk H.P."/>
            <person name="Lapidus A."/>
        </authorList>
    </citation>
    <scope>NUCLEOTIDE SEQUENCE [LARGE SCALE GENOMIC DNA]</scope>
    <source>
        <strain evidence="2">ATCC 27377 / DSM 6068 / ICPB 4128</strain>
    </source>
</reference>
<accession>D2R1M4</accession>
<name>D2R1M4_PIRSD</name>
<dbReference type="EMBL" id="CP001848">
    <property type="protein sequence ID" value="ADB16743.1"/>
    <property type="molecule type" value="Genomic_DNA"/>
</dbReference>
<keyword evidence="2" id="KW-1185">Reference proteome</keyword>
<evidence type="ECO:0000313" key="1">
    <source>
        <dbReference type="EMBL" id="ADB16743.1"/>
    </source>
</evidence>
<evidence type="ECO:0000313" key="2">
    <source>
        <dbReference type="Proteomes" id="UP000001887"/>
    </source>
</evidence>
<gene>
    <name evidence="1" type="ordered locus">Psta_2069</name>
</gene>
<proteinExistence type="predicted"/>
<sequence>MHEEPIHSAHPYNENLGRFPQVSNELLEQFSRSSKIFSIYFRSVG</sequence>
<organism evidence="1 2">
    <name type="scientific">Pirellula staleyi (strain ATCC 27377 / DSM 6068 / ICPB 4128)</name>
    <name type="common">Pirella staleyi</name>
    <dbReference type="NCBI Taxonomy" id="530564"/>
    <lineage>
        <taxon>Bacteria</taxon>
        <taxon>Pseudomonadati</taxon>
        <taxon>Planctomycetota</taxon>
        <taxon>Planctomycetia</taxon>
        <taxon>Pirellulales</taxon>
        <taxon>Pirellulaceae</taxon>
        <taxon>Pirellula</taxon>
    </lineage>
</organism>
<dbReference type="AlphaFoldDB" id="D2R1M4"/>
<dbReference type="Proteomes" id="UP000001887">
    <property type="component" value="Chromosome"/>
</dbReference>
<protein>
    <submittedName>
        <fullName evidence="1">Uncharacterized protein</fullName>
    </submittedName>
</protein>
<dbReference type="HOGENOM" id="CLU_3203306_0_0_0"/>
<dbReference type="KEGG" id="psl:Psta_2069"/>